<evidence type="ECO:0000256" key="5">
    <source>
        <dbReference type="ARBA" id="ARBA00022741"/>
    </source>
</evidence>
<name>A0A6I6JF04_9BACT</name>
<evidence type="ECO:0000256" key="7">
    <source>
        <dbReference type="ARBA" id="ARBA00022840"/>
    </source>
</evidence>
<dbReference type="InterPro" id="IPR043129">
    <property type="entry name" value="ATPase_NBD"/>
</dbReference>
<keyword evidence="3 9" id="KW-0963">Cytoplasm</keyword>
<dbReference type="SUPFAM" id="SSF53067">
    <property type="entry name" value="Actin-like ATPase domain"/>
    <property type="match status" value="2"/>
</dbReference>
<dbReference type="PIRSF" id="PIRSF036458">
    <property type="entry name" value="Butyrate_kin"/>
    <property type="match status" value="1"/>
</dbReference>
<dbReference type="Proteomes" id="UP000428328">
    <property type="component" value="Chromosome"/>
</dbReference>
<proteinExistence type="inferred from homology"/>
<gene>
    <name evidence="9 11" type="primary">buk</name>
    <name evidence="11" type="ORF">GM415_05520</name>
</gene>
<dbReference type="PANTHER" id="PTHR21060:SF3">
    <property type="entry name" value="BUTYRATE KINASE 2-RELATED"/>
    <property type="match status" value="1"/>
</dbReference>
<evidence type="ECO:0000256" key="6">
    <source>
        <dbReference type="ARBA" id="ARBA00022777"/>
    </source>
</evidence>
<dbReference type="HAMAP" id="MF_00542">
    <property type="entry name" value="Butyrate_kinase"/>
    <property type="match status" value="1"/>
</dbReference>
<dbReference type="InterPro" id="IPR011245">
    <property type="entry name" value="Butyrate_kin"/>
</dbReference>
<evidence type="ECO:0000256" key="3">
    <source>
        <dbReference type="ARBA" id="ARBA00022490"/>
    </source>
</evidence>
<evidence type="ECO:0000256" key="2">
    <source>
        <dbReference type="ARBA" id="ARBA00008748"/>
    </source>
</evidence>
<evidence type="ECO:0000256" key="4">
    <source>
        <dbReference type="ARBA" id="ARBA00022679"/>
    </source>
</evidence>
<dbReference type="GO" id="GO:0006083">
    <property type="term" value="P:acetate metabolic process"/>
    <property type="evidence" value="ECO:0007669"/>
    <property type="project" value="TreeGrafter"/>
</dbReference>
<dbReference type="PANTHER" id="PTHR21060">
    <property type="entry name" value="ACETATE KINASE"/>
    <property type="match status" value="1"/>
</dbReference>
<dbReference type="RefSeq" id="WP_158946823.1">
    <property type="nucleotide sequence ID" value="NZ_CP046400.1"/>
</dbReference>
<dbReference type="PRINTS" id="PR00471">
    <property type="entry name" value="ACETATEKNASE"/>
</dbReference>
<dbReference type="NCBIfam" id="NF002834">
    <property type="entry name" value="PRK03011.1-5"/>
    <property type="match status" value="1"/>
</dbReference>
<keyword evidence="6 9" id="KW-0418">Kinase</keyword>
<protein>
    <recommendedName>
        <fullName evidence="9">Probable butyrate kinase</fullName>
        <shortName evidence="9">BK</shortName>
        <ecNumber evidence="9">2.7.2.7</ecNumber>
    </recommendedName>
    <alternativeName>
        <fullName evidence="9">Branched-chain carboxylic acid kinase</fullName>
    </alternativeName>
</protein>
<comment type="similarity">
    <text evidence="2 9 10">Belongs to the acetokinase family.</text>
</comment>
<sequence length="362" mass="39312">MRIFVINPGSTSTKLAVYEDGEQSLYREYQHDKAEMIRFDHVTDQHGLRMEAIRNTLKDAGLDGADFDAVAARGGLLHPLEGGVYEVSDGMLDDLSQCRYGEHPCNLGAVLADELSREWGVPAYVVDPAVTDELMDVARITGLPGLERRSLFHALNQRNAARTVAAQLGIEYESANFIVCHMGGGVTIGAHRQGRVVDVVNGLDGEGPLTPERTGGLPVVPVLDRIISGRTTPEELRESVLRRGGLFAHLGTSDMREVVRRIEEGDGGARLVFRAQAYQTARFIASMVPALVDEHGVLDLASVVLTGGLARSEALVREITRMTAWIGPVSVVVGDEEMRALASGAERVLTGRESAKTYVRRT</sequence>
<dbReference type="EC" id="2.7.2.7" evidence="9"/>
<dbReference type="CDD" id="cd24011">
    <property type="entry name" value="ASKHA_NBD_BK"/>
    <property type="match status" value="1"/>
</dbReference>
<evidence type="ECO:0000313" key="12">
    <source>
        <dbReference type="Proteomes" id="UP000428328"/>
    </source>
</evidence>
<keyword evidence="12" id="KW-1185">Reference proteome</keyword>
<comment type="catalytic activity">
    <reaction evidence="8 9">
        <text>butanoate + ATP = butanoyl phosphate + ADP</text>
        <dbReference type="Rhea" id="RHEA:13585"/>
        <dbReference type="ChEBI" id="CHEBI:17968"/>
        <dbReference type="ChEBI" id="CHEBI:30616"/>
        <dbReference type="ChEBI" id="CHEBI:58079"/>
        <dbReference type="ChEBI" id="CHEBI:456216"/>
        <dbReference type="EC" id="2.7.2.7"/>
    </reaction>
</comment>
<dbReference type="GO" id="GO:0047761">
    <property type="term" value="F:butyrate kinase activity"/>
    <property type="evidence" value="ECO:0007669"/>
    <property type="project" value="UniProtKB-UniRule"/>
</dbReference>
<evidence type="ECO:0000256" key="9">
    <source>
        <dbReference type="HAMAP-Rule" id="MF_00542"/>
    </source>
</evidence>
<keyword evidence="4 9" id="KW-0808">Transferase</keyword>
<dbReference type="NCBIfam" id="TIGR02707">
    <property type="entry name" value="butyr_kinase"/>
    <property type="match status" value="1"/>
</dbReference>
<dbReference type="GO" id="GO:0008776">
    <property type="term" value="F:acetate kinase activity"/>
    <property type="evidence" value="ECO:0007669"/>
    <property type="project" value="TreeGrafter"/>
</dbReference>
<evidence type="ECO:0000256" key="8">
    <source>
        <dbReference type="ARBA" id="ARBA00048596"/>
    </source>
</evidence>
<evidence type="ECO:0000256" key="10">
    <source>
        <dbReference type="RuleBase" id="RU003835"/>
    </source>
</evidence>
<evidence type="ECO:0000313" key="11">
    <source>
        <dbReference type="EMBL" id="QGY39598.1"/>
    </source>
</evidence>
<dbReference type="GO" id="GO:0005737">
    <property type="term" value="C:cytoplasm"/>
    <property type="evidence" value="ECO:0007669"/>
    <property type="project" value="UniProtKB-SubCell"/>
</dbReference>
<dbReference type="KEGG" id="psel:GM415_05520"/>
<dbReference type="InterPro" id="IPR000890">
    <property type="entry name" value="Aliphatic_acid_kin_short-chain"/>
</dbReference>
<reference evidence="11 12" key="1">
    <citation type="submission" date="2019-11" db="EMBL/GenBank/DDBJ databases">
        <authorList>
            <person name="Zheng R.K."/>
            <person name="Sun C.M."/>
        </authorList>
    </citation>
    <scope>NUCLEOTIDE SEQUENCE [LARGE SCALE GENOMIC DNA]</scope>
    <source>
        <strain evidence="11 12">SRB007</strain>
    </source>
</reference>
<keyword evidence="5 9" id="KW-0547">Nucleotide-binding</keyword>
<comment type="subcellular location">
    <subcellularLocation>
        <location evidence="1 9">Cytoplasm</location>
    </subcellularLocation>
</comment>
<organism evidence="11 12">
    <name type="scientific">Pseudodesulfovibrio cashew</name>
    <dbReference type="NCBI Taxonomy" id="2678688"/>
    <lineage>
        <taxon>Bacteria</taxon>
        <taxon>Pseudomonadati</taxon>
        <taxon>Thermodesulfobacteriota</taxon>
        <taxon>Desulfovibrionia</taxon>
        <taxon>Desulfovibrionales</taxon>
        <taxon>Desulfovibrionaceae</taxon>
    </lineage>
</organism>
<dbReference type="InterPro" id="IPR023865">
    <property type="entry name" value="Aliphatic_acid_kinase_CS"/>
</dbReference>
<dbReference type="AlphaFoldDB" id="A0A6I6JF04"/>
<dbReference type="Gene3D" id="3.30.420.40">
    <property type="match status" value="2"/>
</dbReference>
<dbReference type="Pfam" id="PF00871">
    <property type="entry name" value="Acetate_kinase"/>
    <property type="match status" value="1"/>
</dbReference>
<keyword evidence="7 9" id="KW-0067">ATP-binding</keyword>
<accession>A0A6I6JF04</accession>
<evidence type="ECO:0000256" key="1">
    <source>
        <dbReference type="ARBA" id="ARBA00004496"/>
    </source>
</evidence>
<dbReference type="PROSITE" id="PS01076">
    <property type="entry name" value="ACETATE_KINASE_2"/>
    <property type="match status" value="1"/>
</dbReference>
<dbReference type="GO" id="GO:0005524">
    <property type="term" value="F:ATP binding"/>
    <property type="evidence" value="ECO:0007669"/>
    <property type="project" value="UniProtKB-KW"/>
</dbReference>
<dbReference type="EMBL" id="CP046400">
    <property type="protein sequence ID" value="QGY39598.1"/>
    <property type="molecule type" value="Genomic_DNA"/>
</dbReference>